<keyword evidence="1" id="KW-0472">Membrane</keyword>
<proteinExistence type="predicted"/>
<geneLocation type="plasmid" evidence="2">
    <name>R</name>
</geneLocation>
<keyword evidence="2" id="KW-0614">Plasmid</keyword>
<name>Q56386_BACFG</name>
<keyword evidence="1" id="KW-0812">Transmembrane</keyword>
<organism evidence="2">
    <name type="scientific">Bacteroides fragilis</name>
    <dbReference type="NCBI Taxonomy" id="817"/>
    <lineage>
        <taxon>Bacteria</taxon>
        <taxon>Pseudomonadati</taxon>
        <taxon>Bacteroidota</taxon>
        <taxon>Bacteroidia</taxon>
        <taxon>Bacteroidales</taxon>
        <taxon>Bacteroidaceae</taxon>
        <taxon>Bacteroides</taxon>
    </lineage>
</organism>
<reference evidence="2" key="1">
    <citation type="journal article" date="1987" name="J. Bacteriol.">
        <title>Complete nucleotide sequence of insertion element IS4351 from Bacteroides fragilis.</title>
        <authorList>
            <person name="Rasmussen J.L."/>
            <person name="Odelson D.A."/>
            <person name="Macrina F.L."/>
        </authorList>
    </citation>
    <scope>NUCLEOTIDE SEQUENCE</scope>
    <source>
        <plasmid evidence="2">R</plasmid>
    </source>
</reference>
<evidence type="ECO:0000313" key="2">
    <source>
        <dbReference type="EMBL" id="AAA88674.1"/>
    </source>
</evidence>
<protein>
    <recommendedName>
        <fullName evidence="3">Transmembrane protein</fullName>
    </recommendedName>
</protein>
<evidence type="ECO:0008006" key="3">
    <source>
        <dbReference type="Google" id="ProtNLM"/>
    </source>
</evidence>
<dbReference type="AlphaFoldDB" id="Q56386"/>
<sequence>MFLLLAPVCFSLGKLHAIATTSGVAIALYLPVNSAFIYSDSFRYCFFAHRYLQHHRNCIPLFLGYMFAHLQLFFLWTDN</sequence>
<dbReference type="EMBL" id="M17124">
    <property type="protein sequence ID" value="AAA88674.1"/>
    <property type="molecule type" value="Genomic_DNA"/>
</dbReference>
<keyword evidence="1" id="KW-1133">Transmembrane helix</keyword>
<accession>Q56386</accession>
<evidence type="ECO:0000256" key="1">
    <source>
        <dbReference type="SAM" id="Phobius"/>
    </source>
</evidence>
<feature type="transmembrane region" description="Helical" evidence="1">
    <location>
        <begin position="58"/>
        <end position="76"/>
    </location>
</feature>